<dbReference type="InterPro" id="IPR008183">
    <property type="entry name" value="Aldose_1/G6P_1-epimerase"/>
</dbReference>
<evidence type="ECO:0000313" key="12">
    <source>
        <dbReference type="EMBL" id="GAA3980076.1"/>
    </source>
</evidence>
<dbReference type="Proteomes" id="UP001500742">
    <property type="component" value="Unassembled WGS sequence"/>
</dbReference>
<sequence length="366" mass="39998">MFVFLTIIKSILSSKYNEIMIKGQISVSQQQWGEYFGKPVYLFRIENSAGSYAELTNYGATLVSAVMPDKAGNFENVILGYHSLAGYVADECYLGATIGRFANRIGGARFTLDGEVFKLDANDGENSNHSGEAGFNARVFDYELFDDGIAFTLQSPAGDGGFPGNLTLTVTYRFMDANQLCISYDAVTDAATITNFTNHAYFNLSAKGEGIFDHALEVYADALLDVDAAYIPTGLIKLVADKALDGSIIRSKIKANDGKLTGFNDCFLLKNAGDNPLKPAAKLVDNASGRTLEVSTTYPAVMVYTGDYLDCQPNGNFLRPFKPFDGLCLECQYYPDSPNHAHFPSTILRPGDNYHQVIVYKFGVVL</sequence>
<comment type="catalytic activity">
    <reaction evidence="1 11">
        <text>alpha-D-glucose = beta-D-glucose</text>
        <dbReference type="Rhea" id="RHEA:10264"/>
        <dbReference type="ChEBI" id="CHEBI:15903"/>
        <dbReference type="ChEBI" id="CHEBI:17925"/>
        <dbReference type="EC" id="5.1.3.3"/>
    </reaction>
</comment>
<comment type="similarity">
    <text evidence="4 11">Belongs to the aldose epimerase family.</text>
</comment>
<comment type="cofactor">
    <cofactor evidence="2">
        <name>Ca(2+)</name>
        <dbReference type="ChEBI" id="CHEBI:29108"/>
    </cofactor>
</comment>
<dbReference type="PIRSF" id="PIRSF005096">
    <property type="entry name" value="GALM"/>
    <property type="match status" value="1"/>
</dbReference>
<keyword evidence="10 11" id="KW-0119">Carbohydrate metabolism</keyword>
<proteinExistence type="inferred from homology"/>
<protein>
    <recommendedName>
        <fullName evidence="7 11">Aldose 1-epimerase</fullName>
        <ecNumber evidence="6 11">5.1.3.3</ecNumber>
    </recommendedName>
</protein>
<evidence type="ECO:0000256" key="11">
    <source>
        <dbReference type="PIRNR" id="PIRNR005096"/>
    </source>
</evidence>
<name>A0ABP7QC21_9SPHI</name>
<evidence type="ECO:0000256" key="7">
    <source>
        <dbReference type="ARBA" id="ARBA00014165"/>
    </source>
</evidence>
<evidence type="ECO:0000256" key="3">
    <source>
        <dbReference type="ARBA" id="ARBA00005028"/>
    </source>
</evidence>
<dbReference type="EC" id="5.1.3.3" evidence="6 11"/>
<keyword evidence="13" id="KW-1185">Reference proteome</keyword>
<comment type="caution">
    <text evidence="12">The sequence shown here is derived from an EMBL/GenBank/DDBJ whole genome shotgun (WGS) entry which is preliminary data.</text>
</comment>
<dbReference type="InterPro" id="IPR014718">
    <property type="entry name" value="GH-type_carb-bd"/>
</dbReference>
<evidence type="ECO:0000256" key="6">
    <source>
        <dbReference type="ARBA" id="ARBA00013185"/>
    </source>
</evidence>
<dbReference type="EMBL" id="BAAAZC010000025">
    <property type="protein sequence ID" value="GAA3980076.1"/>
    <property type="molecule type" value="Genomic_DNA"/>
</dbReference>
<evidence type="ECO:0000256" key="1">
    <source>
        <dbReference type="ARBA" id="ARBA00001614"/>
    </source>
</evidence>
<keyword evidence="8" id="KW-0106">Calcium</keyword>
<evidence type="ECO:0000256" key="5">
    <source>
        <dbReference type="ARBA" id="ARBA00011245"/>
    </source>
</evidence>
<evidence type="ECO:0000256" key="9">
    <source>
        <dbReference type="ARBA" id="ARBA00023235"/>
    </source>
</evidence>
<keyword evidence="9 11" id="KW-0413">Isomerase</keyword>
<evidence type="ECO:0000256" key="10">
    <source>
        <dbReference type="ARBA" id="ARBA00023277"/>
    </source>
</evidence>
<dbReference type="InterPro" id="IPR015443">
    <property type="entry name" value="Aldose_1-epimerase"/>
</dbReference>
<dbReference type="InterPro" id="IPR047215">
    <property type="entry name" value="Galactose_mutarotase-like"/>
</dbReference>
<reference evidence="13" key="1">
    <citation type="journal article" date="2019" name="Int. J. Syst. Evol. Microbiol.">
        <title>The Global Catalogue of Microorganisms (GCM) 10K type strain sequencing project: providing services to taxonomists for standard genome sequencing and annotation.</title>
        <authorList>
            <consortium name="The Broad Institute Genomics Platform"/>
            <consortium name="The Broad Institute Genome Sequencing Center for Infectious Disease"/>
            <person name="Wu L."/>
            <person name="Ma J."/>
        </authorList>
    </citation>
    <scope>NUCLEOTIDE SEQUENCE [LARGE SCALE GENOMIC DNA]</scope>
    <source>
        <strain evidence="13">JCM 16601</strain>
    </source>
</reference>
<dbReference type="PANTHER" id="PTHR10091">
    <property type="entry name" value="ALDOSE-1-EPIMERASE"/>
    <property type="match status" value="1"/>
</dbReference>
<dbReference type="PANTHER" id="PTHR10091:SF0">
    <property type="entry name" value="GALACTOSE MUTAROTASE"/>
    <property type="match status" value="1"/>
</dbReference>
<dbReference type="CDD" id="cd09019">
    <property type="entry name" value="galactose_mutarotase_like"/>
    <property type="match status" value="1"/>
</dbReference>
<dbReference type="PROSITE" id="PS00545">
    <property type="entry name" value="ALDOSE_1_EPIMERASE"/>
    <property type="match status" value="1"/>
</dbReference>
<evidence type="ECO:0000256" key="2">
    <source>
        <dbReference type="ARBA" id="ARBA00001913"/>
    </source>
</evidence>
<dbReference type="InterPro" id="IPR011013">
    <property type="entry name" value="Gal_mutarotase_sf_dom"/>
</dbReference>
<evidence type="ECO:0000313" key="13">
    <source>
        <dbReference type="Proteomes" id="UP001500742"/>
    </source>
</evidence>
<accession>A0ABP7QC21</accession>
<comment type="subunit">
    <text evidence="5">Monomer.</text>
</comment>
<dbReference type="Pfam" id="PF01263">
    <property type="entry name" value="Aldose_epim"/>
    <property type="match status" value="1"/>
</dbReference>
<dbReference type="InterPro" id="IPR018052">
    <property type="entry name" value="Ald1_epimerase_CS"/>
</dbReference>
<evidence type="ECO:0000256" key="8">
    <source>
        <dbReference type="ARBA" id="ARBA00022837"/>
    </source>
</evidence>
<comment type="pathway">
    <text evidence="3 11">Carbohydrate metabolism; hexose metabolism.</text>
</comment>
<dbReference type="Gene3D" id="2.70.98.10">
    <property type="match status" value="1"/>
</dbReference>
<gene>
    <name evidence="12" type="ORF">GCM10022210_34060</name>
</gene>
<organism evidence="12 13">
    <name type="scientific">Mucilaginibacter dorajii</name>
    <dbReference type="NCBI Taxonomy" id="692994"/>
    <lineage>
        <taxon>Bacteria</taxon>
        <taxon>Pseudomonadati</taxon>
        <taxon>Bacteroidota</taxon>
        <taxon>Sphingobacteriia</taxon>
        <taxon>Sphingobacteriales</taxon>
        <taxon>Sphingobacteriaceae</taxon>
        <taxon>Mucilaginibacter</taxon>
    </lineage>
</organism>
<evidence type="ECO:0000256" key="4">
    <source>
        <dbReference type="ARBA" id="ARBA00006206"/>
    </source>
</evidence>
<dbReference type="SUPFAM" id="SSF74650">
    <property type="entry name" value="Galactose mutarotase-like"/>
    <property type="match status" value="1"/>
</dbReference>
<dbReference type="NCBIfam" id="NF008277">
    <property type="entry name" value="PRK11055.1"/>
    <property type="match status" value="1"/>
</dbReference>